<dbReference type="Proteomes" id="UP000836788">
    <property type="component" value="Chromosome 2"/>
</dbReference>
<keyword evidence="2" id="KW-1133">Transmembrane helix</keyword>
<reference evidence="3" key="1">
    <citation type="submission" date="2022-02" db="EMBL/GenBank/DDBJ databases">
        <authorList>
            <person name="Giguere J D."/>
        </authorList>
    </citation>
    <scope>NUCLEOTIDE SEQUENCE</scope>
    <source>
        <strain evidence="3">CCAP 1055/1</strain>
    </source>
</reference>
<accession>A0A8J9X3W7</accession>
<sequence>MRPLRHKRTSTADSWSTVSEFTLYKGESTIPEHEIRRTAPLHGSTDPSAVAPVSDVQALEIENSTFSSPSSSSEILQSQYRSWTFRGIAEASWKNVALATNQSSEGTVSDGLCRSATPHSSRRRLGLLQKSPWLTHSSNTTSSHRKEDESQGHFRDSDWTAPDSSYGAAIPVFGWIPKSIRRLIETTMIAAMVLALVYLVVTTSIRVSEESGHINNSTNAKNNADSLYLDDDRYIEYTSQNNNDDAVMPNYTNGSDEDYSYDDDDTNGNGDDDYYGARRLVLRRPPEAIP</sequence>
<feature type="region of interest" description="Disordered" evidence="1">
    <location>
        <begin position="238"/>
        <end position="276"/>
    </location>
</feature>
<name>A0A8J9X3W7_PHATR</name>
<organism evidence="3">
    <name type="scientific">Phaeodactylum tricornutum</name>
    <name type="common">Diatom</name>
    <dbReference type="NCBI Taxonomy" id="2850"/>
    <lineage>
        <taxon>Eukaryota</taxon>
        <taxon>Sar</taxon>
        <taxon>Stramenopiles</taxon>
        <taxon>Ochrophyta</taxon>
        <taxon>Bacillariophyta</taxon>
        <taxon>Bacillariophyceae</taxon>
        <taxon>Bacillariophycidae</taxon>
        <taxon>Naviculales</taxon>
        <taxon>Phaeodactylaceae</taxon>
        <taxon>Phaeodactylum</taxon>
    </lineage>
</organism>
<dbReference type="EMBL" id="OU594943">
    <property type="protein sequence ID" value="CAG9284140.1"/>
    <property type="molecule type" value="Genomic_DNA"/>
</dbReference>
<keyword evidence="2" id="KW-0812">Transmembrane</keyword>
<keyword evidence="2" id="KW-0472">Membrane</keyword>
<feature type="compositionally biased region" description="Acidic residues" evidence="1">
    <location>
        <begin position="255"/>
        <end position="274"/>
    </location>
</feature>
<feature type="compositionally biased region" description="Basic and acidic residues" evidence="1">
    <location>
        <begin position="144"/>
        <end position="158"/>
    </location>
</feature>
<feature type="transmembrane region" description="Helical" evidence="2">
    <location>
        <begin position="183"/>
        <end position="201"/>
    </location>
</feature>
<proteinExistence type="predicted"/>
<gene>
    <name evidence="3" type="ORF">PTTT1_LOCUS24996</name>
</gene>
<feature type="region of interest" description="Disordered" evidence="1">
    <location>
        <begin position="134"/>
        <end position="160"/>
    </location>
</feature>
<protein>
    <submittedName>
        <fullName evidence="3">Uncharacterized protein</fullName>
    </submittedName>
</protein>
<dbReference type="AlphaFoldDB" id="A0A8J9X3W7"/>
<evidence type="ECO:0000256" key="1">
    <source>
        <dbReference type="SAM" id="MobiDB-lite"/>
    </source>
</evidence>
<evidence type="ECO:0000256" key="2">
    <source>
        <dbReference type="SAM" id="Phobius"/>
    </source>
</evidence>
<evidence type="ECO:0000313" key="3">
    <source>
        <dbReference type="EMBL" id="CAG9284140.1"/>
    </source>
</evidence>